<evidence type="ECO:0008006" key="4">
    <source>
        <dbReference type="Google" id="ProtNLM"/>
    </source>
</evidence>
<organism evidence="2 3">
    <name type="scientific">Microbacterium lacus</name>
    <dbReference type="NCBI Taxonomy" id="415217"/>
    <lineage>
        <taxon>Bacteria</taxon>
        <taxon>Bacillati</taxon>
        <taxon>Actinomycetota</taxon>
        <taxon>Actinomycetes</taxon>
        <taxon>Micrococcales</taxon>
        <taxon>Microbacteriaceae</taxon>
        <taxon>Microbacterium</taxon>
    </lineage>
</organism>
<name>A0ABN2FX56_9MICO</name>
<feature type="region of interest" description="Disordered" evidence="1">
    <location>
        <begin position="1"/>
        <end position="35"/>
    </location>
</feature>
<dbReference type="SUPFAM" id="SSF46785">
    <property type="entry name" value="Winged helix' DNA-binding domain"/>
    <property type="match status" value="1"/>
</dbReference>
<feature type="compositionally biased region" description="Gly residues" evidence="1">
    <location>
        <begin position="181"/>
        <end position="196"/>
    </location>
</feature>
<feature type="region of interest" description="Disordered" evidence="1">
    <location>
        <begin position="181"/>
        <end position="223"/>
    </location>
</feature>
<protein>
    <recommendedName>
        <fullName evidence="4">MarR family transcriptional regulator</fullName>
    </recommendedName>
</protein>
<dbReference type="Proteomes" id="UP001500596">
    <property type="component" value="Unassembled WGS sequence"/>
</dbReference>
<dbReference type="InterPro" id="IPR036388">
    <property type="entry name" value="WH-like_DNA-bd_sf"/>
</dbReference>
<reference evidence="2 3" key="1">
    <citation type="journal article" date="2019" name="Int. J. Syst. Evol. Microbiol.">
        <title>The Global Catalogue of Microorganisms (GCM) 10K type strain sequencing project: providing services to taxonomists for standard genome sequencing and annotation.</title>
        <authorList>
            <consortium name="The Broad Institute Genomics Platform"/>
            <consortium name="The Broad Institute Genome Sequencing Center for Infectious Disease"/>
            <person name="Wu L."/>
            <person name="Ma J."/>
        </authorList>
    </citation>
    <scope>NUCLEOTIDE SEQUENCE [LARGE SCALE GENOMIC DNA]</scope>
    <source>
        <strain evidence="2 3">JCM 15575</strain>
    </source>
</reference>
<proteinExistence type="predicted"/>
<comment type="caution">
    <text evidence="2">The sequence shown here is derived from an EMBL/GenBank/DDBJ whole genome shotgun (WGS) entry which is preliminary data.</text>
</comment>
<accession>A0ABN2FX56</accession>
<feature type="compositionally biased region" description="Basic residues" evidence="1">
    <location>
        <begin position="205"/>
        <end position="223"/>
    </location>
</feature>
<evidence type="ECO:0000313" key="3">
    <source>
        <dbReference type="Proteomes" id="UP001500596"/>
    </source>
</evidence>
<dbReference type="InterPro" id="IPR036390">
    <property type="entry name" value="WH_DNA-bd_sf"/>
</dbReference>
<gene>
    <name evidence="2" type="ORF">GCM10009807_01000</name>
</gene>
<sequence>MTCTCGGSTPPDKRIHMNTDDNDYENDSSGEGASTGRRPLGFWLRTVDALITHEFSAAFDGAGIDRRDWMLLNALSGEVELPAFAERFVRRGKRLRRLEERGWAVENGDGTWALTDEGRAARDELSEVVDGIRSRVAGAVSPEEYATTMASLEAIARELGWEEGRRMPRGGFGRRGGFGPGFGPRGGSGHGGGFGPGFAPDPHHCAHAHAGHGAPGHRRPHHHGERAYERGFDAGFARGRTAG</sequence>
<dbReference type="EMBL" id="BAAAPK010000001">
    <property type="protein sequence ID" value="GAA1661102.1"/>
    <property type="molecule type" value="Genomic_DNA"/>
</dbReference>
<evidence type="ECO:0000256" key="1">
    <source>
        <dbReference type="SAM" id="MobiDB-lite"/>
    </source>
</evidence>
<evidence type="ECO:0000313" key="2">
    <source>
        <dbReference type="EMBL" id="GAA1661102.1"/>
    </source>
</evidence>
<keyword evidence="3" id="KW-1185">Reference proteome</keyword>
<dbReference type="Gene3D" id="1.10.10.10">
    <property type="entry name" value="Winged helix-like DNA-binding domain superfamily/Winged helix DNA-binding domain"/>
    <property type="match status" value="1"/>
</dbReference>